<gene>
    <name evidence="3" type="ORF">GA0070607_4731</name>
</gene>
<organism evidence="3 4">
    <name type="scientific">Micromonospora coriariae</name>
    <dbReference type="NCBI Taxonomy" id="285665"/>
    <lineage>
        <taxon>Bacteria</taxon>
        <taxon>Bacillati</taxon>
        <taxon>Actinomycetota</taxon>
        <taxon>Actinomycetes</taxon>
        <taxon>Micromonosporales</taxon>
        <taxon>Micromonosporaceae</taxon>
        <taxon>Micromonospora</taxon>
    </lineage>
</organism>
<dbReference type="RefSeq" id="WP_157743224.1">
    <property type="nucleotide sequence ID" value="NZ_LT607412.1"/>
</dbReference>
<evidence type="ECO:0000313" key="4">
    <source>
        <dbReference type="Proteomes" id="UP000198243"/>
    </source>
</evidence>
<name>A0A1C4X646_9ACTN</name>
<dbReference type="Proteomes" id="UP000198243">
    <property type="component" value="Chromosome I"/>
</dbReference>
<dbReference type="AlphaFoldDB" id="A0A1C4X646"/>
<dbReference type="SMART" id="SM00421">
    <property type="entry name" value="HTH_LUXR"/>
    <property type="match status" value="1"/>
</dbReference>
<dbReference type="SUPFAM" id="SSF46894">
    <property type="entry name" value="C-terminal effector domain of the bipartite response regulators"/>
    <property type="match status" value="1"/>
</dbReference>
<evidence type="ECO:0000256" key="1">
    <source>
        <dbReference type="SAM" id="MobiDB-lite"/>
    </source>
</evidence>
<accession>A0A1C4X646</accession>
<dbReference type="InterPro" id="IPR016032">
    <property type="entry name" value="Sig_transdc_resp-reg_C-effctor"/>
</dbReference>
<sequence>MLAMHLDHRRRDNNSVMARNGARFGQVPVPDARAYARAVTDNGERGGWDLVGLSDLDQQVYRRLLLDPRADAKSHADALWCSAAQVHAALDRLALLGLIRHDTETDGRYQAVDPLAGLAALVRERRHALDRLEAASYELSRVFAAGLMRTEPRRLFEVVEGRTATASRIHDLLGSARTEVVGIDTPPYVAPNSTPVSDAELGLLRRGVRFRSLYASQVLDEPALVARIQWMVDNGEEARTLPQVPMKLLLVDRETAVVLLAGEETAPETLSVVATRSALTDGLQAIFEQLWSHASPIRFGSGRKGVTVARDADTSELVDLLNAGMKDESIARHLGVSPRTVRRRIAALLDELDASGRFQAGVRAVQRGLLDRIRGQEYNMVKTPDGEFGTALPAPVRKPGLAGWQAPSH</sequence>
<dbReference type="GO" id="GO:0003677">
    <property type="term" value="F:DNA binding"/>
    <property type="evidence" value="ECO:0007669"/>
    <property type="project" value="InterPro"/>
</dbReference>
<feature type="region of interest" description="Disordered" evidence="1">
    <location>
        <begin position="390"/>
        <end position="409"/>
    </location>
</feature>
<reference evidence="4" key="1">
    <citation type="submission" date="2016-06" db="EMBL/GenBank/DDBJ databases">
        <authorList>
            <person name="Varghese N."/>
            <person name="Submissions Spin"/>
        </authorList>
    </citation>
    <scope>NUCLEOTIDE SEQUENCE [LARGE SCALE GENOMIC DNA]</scope>
    <source>
        <strain evidence="4">DSM 44875</strain>
    </source>
</reference>
<dbReference type="InterPro" id="IPR036388">
    <property type="entry name" value="WH-like_DNA-bd_sf"/>
</dbReference>
<feature type="domain" description="HTH luxR-type" evidence="2">
    <location>
        <begin position="315"/>
        <end position="364"/>
    </location>
</feature>
<protein>
    <recommendedName>
        <fullName evidence="2">HTH luxR-type domain-containing protein</fullName>
    </recommendedName>
</protein>
<keyword evidence="4" id="KW-1185">Reference proteome</keyword>
<dbReference type="EMBL" id="LT607412">
    <property type="protein sequence ID" value="SCF03912.1"/>
    <property type="molecule type" value="Genomic_DNA"/>
</dbReference>
<dbReference type="PANTHER" id="PTHR34293">
    <property type="entry name" value="HTH-TYPE TRANSCRIPTIONAL REGULATOR TRMBL2"/>
    <property type="match status" value="1"/>
</dbReference>
<dbReference type="GO" id="GO:0006355">
    <property type="term" value="P:regulation of DNA-templated transcription"/>
    <property type="evidence" value="ECO:0007669"/>
    <property type="project" value="InterPro"/>
</dbReference>
<evidence type="ECO:0000313" key="3">
    <source>
        <dbReference type="EMBL" id="SCF03912.1"/>
    </source>
</evidence>
<dbReference type="InterPro" id="IPR000792">
    <property type="entry name" value="Tscrpt_reg_LuxR_C"/>
</dbReference>
<dbReference type="OrthoDB" id="4266042at2"/>
<dbReference type="InterPro" id="IPR051797">
    <property type="entry name" value="TrmB-like"/>
</dbReference>
<evidence type="ECO:0000259" key="2">
    <source>
        <dbReference type="SMART" id="SM00421"/>
    </source>
</evidence>
<proteinExistence type="predicted"/>
<dbReference type="Gene3D" id="1.10.10.10">
    <property type="entry name" value="Winged helix-like DNA-binding domain superfamily/Winged helix DNA-binding domain"/>
    <property type="match status" value="2"/>
</dbReference>
<dbReference type="PANTHER" id="PTHR34293:SF1">
    <property type="entry name" value="HTH-TYPE TRANSCRIPTIONAL REGULATOR TRMBL2"/>
    <property type="match status" value="1"/>
</dbReference>